<dbReference type="InterPro" id="IPR036388">
    <property type="entry name" value="WH-like_DNA-bd_sf"/>
</dbReference>
<keyword evidence="3 8" id="KW-0489">Methyltransferase</keyword>
<dbReference type="SUPFAM" id="SSF53155">
    <property type="entry name" value="Methylated DNA-protein cysteine methyltransferase domain"/>
    <property type="match status" value="1"/>
</dbReference>
<dbReference type="InterPro" id="IPR001497">
    <property type="entry name" value="MethylDNA_cys_MeTrfase_AS"/>
</dbReference>
<dbReference type="InterPro" id="IPR036217">
    <property type="entry name" value="MethylDNA_cys_MeTrfase_DNAb"/>
</dbReference>
<comment type="catalytic activity">
    <reaction evidence="7 8">
        <text>a 6-O-methyl-2'-deoxyguanosine in DNA + L-cysteinyl-[protein] = S-methyl-L-cysteinyl-[protein] + a 2'-deoxyguanosine in DNA</text>
        <dbReference type="Rhea" id="RHEA:24000"/>
        <dbReference type="Rhea" id="RHEA-COMP:10131"/>
        <dbReference type="Rhea" id="RHEA-COMP:10132"/>
        <dbReference type="Rhea" id="RHEA-COMP:11367"/>
        <dbReference type="Rhea" id="RHEA-COMP:11368"/>
        <dbReference type="ChEBI" id="CHEBI:29950"/>
        <dbReference type="ChEBI" id="CHEBI:82612"/>
        <dbReference type="ChEBI" id="CHEBI:85445"/>
        <dbReference type="ChEBI" id="CHEBI:85448"/>
        <dbReference type="EC" id="2.1.1.63"/>
    </reaction>
</comment>
<dbReference type="CDD" id="cd06445">
    <property type="entry name" value="ATase"/>
    <property type="match status" value="1"/>
</dbReference>
<evidence type="ECO:0000256" key="6">
    <source>
        <dbReference type="ARBA" id="ARBA00023204"/>
    </source>
</evidence>
<dbReference type="GO" id="GO:0032259">
    <property type="term" value="P:methylation"/>
    <property type="evidence" value="ECO:0007669"/>
    <property type="project" value="UniProtKB-KW"/>
</dbReference>
<keyword evidence="2 8" id="KW-0963">Cytoplasm</keyword>
<feature type="domain" description="Methylated-DNA-[protein]-cysteine S-methyltransferase DNA binding" evidence="9">
    <location>
        <begin position="120"/>
        <end position="199"/>
    </location>
</feature>
<dbReference type="Gene3D" id="1.10.10.10">
    <property type="entry name" value="Winged helix-like DNA-binding domain superfamily/Winged helix DNA-binding domain"/>
    <property type="match status" value="1"/>
</dbReference>
<comment type="miscellaneous">
    <text evidence="8">This enzyme catalyzes only one turnover and therefore is not strictly catalytic. According to one definition, an enzyme is a biocatalyst that acts repeatedly and over many reaction cycles.</text>
</comment>
<dbReference type="GO" id="GO:0006307">
    <property type="term" value="P:DNA alkylation repair"/>
    <property type="evidence" value="ECO:0007669"/>
    <property type="project" value="UniProtKB-UniRule"/>
</dbReference>
<dbReference type="Pfam" id="PF01035">
    <property type="entry name" value="DNA_binding_1"/>
    <property type="match status" value="1"/>
</dbReference>
<dbReference type="GO" id="GO:0005737">
    <property type="term" value="C:cytoplasm"/>
    <property type="evidence" value="ECO:0007669"/>
    <property type="project" value="UniProtKB-SubCell"/>
</dbReference>
<dbReference type="AlphaFoldDB" id="A0A1I3WPT6"/>
<comment type="subcellular location">
    <subcellularLocation>
        <location evidence="8">Cytoplasm</location>
    </subcellularLocation>
</comment>
<evidence type="ECO:0000259" key="9">
    <source>
        <dbReference type="Pfam" id="PF01035"/>
    </source>
</evidence>
<name>A0A1I3WPT6_9HYPH</name>
<comment type="function">
    <text evidence="8">Involved in the cellular defense against the biological effects of O6-methylguanine (O6-MeG) and O4-methylthymine (O4-MeT) in DNA. Repairs the methylated nucleobase in DNA by stoichiometrically transferring the methyl group to a cysteine residue in the enzyme. This is a suicide reaction: the enzyme is irreversibly inactivated.</text>
</comment>
<dbReference type="InterPro" id="IPR014048">
    <property type="entry name" value="MethylDNA_cys_MeTrfase_DNA-bd"/>
</dbReference>
<comment type="catalytic activity">
    <reaction evidence="1 8">
        <text>a 4-O-methyl-thymidine in DNA + L-cysteinyl-[protein] = a thymidine in DNA + S-methyl-L-cysteinyl-[protein]</text>
        <dbReference type="Rhea" id="RHEA:53428"/>
        <dbReference type="Rhea" id="RHEA-COMP:10131"/>
        <dbReference type="Rhea" id="RHEA-COMP:10132"/>
        <dbReference type="Rhea" id="RHEA-COMP:13555"/>
        <dbReference type="Rhea" id="RHEA-COMP:13556"/>
        <dbReference type="ChEBI" id="CHEBI:29950"/>
        <dbReference type="ChEBI" id="CHEBI:82612"/>
        <dbReference type="ChEBI" id="CHEBI:137386"/>
        <dbReference type="ChEBI" id="CHEBI:137387"/>
        <dbReference type="EC" id="2.1.1.63"/>
    </reaction>
</comment>
<organism evidence="10 11">
    <name type="scientific">Neomesorhizobium albiziae</name>
    <dbReference type="NCBI Taxonomy" id="335020"/>
    <lineage>
        <taxon>Bacteria</taxon>
        <taxon>Pseudomonadati</taxon>
        <taxon>Pseudomonadota</taxon>
        <taxon>Alphaproteobacteria</taxon>
        <taxon>Hyphomicrobiales</taxon>
        <taxon>Phyllobacteriaceae</taxon>
        <taxon>Neomesorhizobium</taxon>
    </lineage>
</organism>
<keyword evidence="11" id="KW-1185">Reference proteome</keyword>
<comment type="similarity">
    <text evidence="8">Belongs to the MGMT family.</text>
</comment>
<dbReference type="FunFam" id="1.10.10.10:FF:000337">
    <property type="entry name" value="Methylated-DNA--protein-cysteine methyltransferase"/>
    <property type="match status" value="1"/>
</dbReference>
<dbReference type="OrthoDB" id="9802228at2"/>
<dbReference type="NCBIfam" id="TIGR00589">
    <property type="entry name" value="ogt"/>
    <property type="match status" value="1"/>
</dbReference>
<evidence type="ECO:0000256" key="7">
    <source>
        <dbReference type="ARBA" id="ARBA00049348"/>
    </source>
</evidence>
<evidence type="ECO:0000256" key="5">
    <source>
        <dbReference type="ARBA" id="ARBA00022763"/>
    </source>
</evidence>
<evidence type="ECO:0000256" key="3">
    <source>
        <dbReference type="ARBA" id="ARBA00022603"/>
    </source>
</evidence>
<dbReference type="InterPro" id="IPR036631">
    <property type="entry name" value="MGMT_N_sf"/>
</dbReference>
<dbReference type="GO" id="GO:0003908">
    <property type="term" value="F:methylated-DNA-[protein]-cysteine S-methyltransferase activity"/>
    <property type="evidence" value="ECO:0007669"/>
    <property type="project" value="UniProtKB-UniRule"/>
</dbReference>
<dbReference type="EMBL" id="FOSL01000002">
    <property type="protein sequence ID" value="SFK09684.1"/>
    <property type="molecule type" value="Genomic_DNA"/>
</dbReference>
<dbReference type="PANTHER" id="PTHR10815:SF5">
    <property type="entry name" value="METHYLATED-DNA--PROTEIN-CYSTEINE METHYLTRANSFERASE"/>
    <property type="match status" value="1"/>
</dbReference>
<evidence type="ECO:0000256" key="2">
    <source>
        <dbReference type="ARBA" id="ARBA00022490"/>
    </source>
</evidence>
<dbReference type="InterPro" id="IPR023546">
    <property type="entry name" value="MGMT"/>
</dbReference>
<dbReference type="PANTHER" id="PTHR10815">
    <property type="entry name" value="METHYLATED-DNA--PROTEIN-CYSTEINE METHYLTRANSFERASE"/>
    <property type="match status" value="1"/>
</dbReference>
<evidence type="ECO:0000256" key="1">
    <source>
        <dbReference type="ARBA" id="ARBA00001286"/>
    </source>
</evidence>
<feature type="active site" description="Nucleophile; methyl group acceptor" evidence="8">
    <location>
        <position position="171"/>
    </location>
</feature>
<dbReference type="HAMAP" id="MF_00772">
    <property type="entry name" value="OGT"/>
    <property type="match status" value="1"/>
</dbReference>
<protein>
    <recommendedName>
        <fullName evidence="8">Methylated-DNA--protein-cysteine methyltransferase</fullName>
        <ecNumber evidence="8">2.1.1.63</ecNumber>
    </recommendedName>
    <alternativeName>
        <fullName evidence="8">6-O-methylguanine-DNA methyltransferase</fullName>
        <shortName evidence="8">MGMT</shortName>
    </alternativeName>
    <alternativeName>
        <fullName evidence="8">O-6-methylguanine-DNA-alkyltransferase</fullName>
    </alternativeName>
</protein>
<dbReference type="Gene3D" id="3.30.160.70">
    <property type="entry name" value="Methylated DNA-protein cysteine methyltransferase domain"/>
    <property type="match status" value="1"/>
</dbReference>
<keyword evidence="4 8" id="KW-0808">Transferase</keyword>
<dbReference type="Proteomes" id="UP000323300">
    <property type="component" value="Unassembled WGS sequence"/>
</dbReference>
<evidence type="ECO:0000313" key="10">
    <source>
        <dbReference type="EMBL" id="SFK09684.1"/>
    </source>
</evidence>
<dbReference type="SUPFAM" id="SSF46767">
    <property type="entry name" value="Methylated DNA-protein cysteine methyltransferase, C-terminal domain"/>
    <property type="match status" value="1"/>
</dbReference>
<sequence>MLFQRPNDDILHDAAHRTAVAQLLEETPPNLRGKTMLKADFIETPIGPMIAVADAHALHILEFLERKALATEVKKLRKATGSAIVFGRTEVIDRIETELSAYFAGNSSVFEIRLAPLGTPFERQVWEALRKIPAGETASYSGLAAGMGNPAAVRAVGHANGANPIAIVIPCHRVVGAGGELTGYGGGLWRKHWLIEHERRMAGP</sequence>
<accession>A0A1I3WPT6</accession>
<proteinExistence type="inferred from homology"/>
<keyword evidence="5 8" id="KW-0227">DNA damage</keyword>
<dbReference type="EC" id="2.1.1.63" evidence="8"/>
<evidence type="ECO:0000256" key="4">
    <source>
        <dbReference type="ARBA" id="ARBA00022679"/>
    </source>
</evidence>
<reference evidence="10 11" key="1">
    <citation type="submission" date="2016-10" db="EMBL/GenBank/DDBJ databases">
        <authorList>
            <person name="Varghese N."/>
            <person name="Submissions S."/>
        </authorList>
    </citation>
    <scope>NUCLEOTIDE SEQUENCE [LARGE SCALE GENOMIC DNA]</scope>
    <source>
        <strain evidence="10 11">DSM 21822</strain>
    </source>
</reference>
<evidence type="ECO:0000313" key="11">
    <source>
        <dbReference type="Proteomes" id="UP000323300"/>
    </source>
</evidence>
<dbReference type="PROSITE" id="PS00374">
    <property type="entry name" value="MGMT"/>
    <property type="match status" value="1"/>
</dbReference>
<gene>
    <name evidence="10" type="ORF">SAMN04488498_102417</name>
</gene>
<evidence type="ECO:0000256" key="8">
    <source>
        <dbReference type="HAMAP-Rule" id="MF_00772"/>
    </source>
</evidence>
<keyword evidence="6 8" id="KW-0234">DNA repair</keyword>